<dbReference type="Proteomes" id="UP000499080">
    <property type="component" value="Unassembled WGS sequence"/>
</dbReference>
<dbReference type="GO" id="GO:0006122">
    <property type="term" value="P:mitochondrial electron transport, ubiquinol to cytochrome c"/>
    <property type="evidence" value="ECO:0007669"/>
    <property type="project" value="InterPro"/>
</dbReference>
<dbReference type="GO" id="GO:0045275">
    <property type="term" value="C:respiratory chain complex III"/>
    <property type="evidence" value="ECO:0007669"/>
    <property type="project" value="InterPro"/>
</dbReference>
<dbReference type="EMBL" id="BGPR01134235">
    <property type="protein sequence ID" value="GBN52982.1"/>
    <property type="molecule type" value="Genomic_DNA"/>
</dbReference>
<dbReference type="EMBL" id="BGPR01003102">
    <property type="protein sequence ID" value="GBM83703.1"/>
    <property type="molecule type" value="Genomic_DNA"/>
</dbReference>
<evidence type="ECO:0000256" key="4">
    <source>
        <dbReference type="ARBA" id="ARBA00022448"/>
    </source>
</evidence>
<keyword evidence="4 12" id="KW-0813">Transport</keyword>
<comment type="caution">
    <text evidence="14">The sequence shown here is derived from an EMBL/GenBank/DDBJ whole genome shotgun (WGS) entry which is preliminary data.</text>
</comment>
<organism evidence="14 15">
    <name type="scientific">Araneus ventricosus</name>
    <name type="common">Orbweaver spider</name>
    <name type="synonym">Epeira ventricosa</name>
    <dbReference type="NCBI Taxonomy" id="182803"/>
    <lineage>
        <taxon>Eukaryota</taxon>
        <taxon>Metazoa</taxon>
        <taxon>Ecdysozoa</taxon>
        <taxon>Arthropoda</taxon>
        <taxon>Chelicerata</taxon>
        <taxon>Arachnida</taxon>
        <taxon>Araneae</taxon>
        <taxon>Araneomorphae</taxon>
        <taxon>Entelegynae</taxon>
        <taxon>Araneoidea</taxon>
        <taxon>Araneidae</taxon>
        <taxon>Araneus</taxon>
    </lineage>
</organism>
<keyword evidence="9 12" id="KW-0472">Membrane</keyword>
<dbReference type="PIRSF" id="PIRSF000022">
    <property type="entry name" value="Bc1_14K"/>
    <property type="match status" value="1"/>
</dbReference>
<evidence type="ECO:0000313" key="13">
    <source>
        <dbReference type="EMBL" id="GBM83703.1"/>
    </source>
</evidence>
<evidence type="ECO:0000256" key="5">
    <source>
        <dbReference type="ARBA" id="ARBA00022660"/>
    </source>
</evidence>
<evidence type="ECO:0000256" key="3">
    <source>
        <dbReference type="ARBA" id="ARBA00016323"/>
    </source>
</evidence>
<keyword evidence="15" id="KW-1185">Reference proteome</keyword>
<accession>A0A4Y2PPF5</accession>
<dbReference type="Pfam" id="PF02271">
    <property type="entry name" value="UCR_14kD"/>
    <property type="match status" value="1"/>
</dbReference>
<evidence type="ECO:0000313" key="15">
    <source>
        <dbReference type="Proteomes" id="UP000499080"/>
    </source>
</evidence>
<sequence length="113" mass="13947">MAFRQFVQKYVATKGVKRWFFNRMAYNQYGLYRDDLFYETPEVQEAVRRLPQEIQDARVYRIQRAFQLSISQSVLPKEEWTKFEDDLSNHYLQPYIDEVKREKKEKDLWAKMH</sequence>
<comment type="subcellular location">
    <subcellularLocation>
        <location evidence="1">Mitochondrion inner membrane</location>
        <topology evidence="1">Peripheral membrane protein</topology>
        <orientation evidence="1">Matrix side</orientation>
    </subcellularLocation>
</comment>
<comment type="subunit">
    <text evidence="10">Component of the ubiquinol-cytochrome c oxidoreductase (cytochrome b-c1 complex, complex III, CIII), a multisubunit enzyme composed of 3 respiratory subunits cytochrome b, cytochrome c1 and Rieske protein, 2 core protein subunits, and additional low-molecular weight protein subunits. The complex exists as an obligatory dimer and forms supercomplexes (SCs) in the inner mitochondrial membrane with cytochrome c oxidase (complex IV, CIV).</text>
</comment>
<comment type="similarity">
    <text evidence="2 12">Belongs to the UQCRB/QCR7 family.</text>
</comment>
<keyword evidence="5 12" id="KW-0679">Respiratory chain</keyword>
<evidence type="ECO:0000256" key="6">
    <source>
        <dbReference type="ARBA" id="ARBA00022792"/>
    </source>
</evidence>
<comment type="subunit">
    <text evidence="11">Component of the ubiquinol-cytochrome c oxidoreductase (cytochrome b-c1 complex, complex III, CIII), a multisubunit enzyme composed of 11 subunits. The complex is composed of 3 respiratory subunits cytochrome b, cytochrome c1 and Rieske protein UQCRFS1, 2 core protein subunits UQCRC1/QCR1 and UQCRC2/QCR2, and 6 low-molecular weight protein subunits UQCRH/QCR6, UQCRB/QCR7, UQCRQ/QCR8, UQCR10/QCR9, UQCR11/QCR10 and subunit 9, the cleavage product of Rieske protein UQCRFS1. The complex exists as an obligatory dimer and forms supercomplexes (SCs) in the inner mitochondrial membrane with NADH-ubiquinone oxidoreductase (complex I, CI) and cytochrome c oxidase (complex IV, CIV), resulting in different assemblies (supercomplex SCI(1)III(2)IV(1) and megacomplex MCI(2)III(2)IV(2)).</text>
</comment>
<dbReference type="FunFam" id="1.10.1090.10:FF:000001">
    <property type="entry name" value="Cytochrome b-c1 complex subunit 7"/>
    <property type="match status" value="1"/>
</dbReference>
<keyword evidence="6 12" id="KW-0999">Mitochondrion inner membrane</keyword>
<gene>
    <name evidence="14" type="primary">UQCRB_0</name>
    <name evidence="13" type="synonym">UQCRB_1</name>
    <name evidence="14" type="ORF">AVEN_114175_1</name>
    <name evidence="13" type="ORF">AVEN_156140_1</name>
</gene>
<name>A0A4Y2PPF5_ARAVE</name>
<evidence type="ECO:0000256" key="7">
    <source>
        <dbReference type="ARBA" id="ARBA00022982"/>
    </source>
</evidence>
<evidence type="ECO:0000256" key="12">
    <source>
        <dbReference type="PIRNR" id="PIRNR000022"/>
    </source>
</evidence>
<evidence type="ECO:0000256" key="10">
    <source>
        <dbReference type="ARBA" id="ARBA00038521"/>
    </source>
</evidence>
<keyword evidence="8 12" id="KW-0496">Mitochondrion</keyword>
<evidence type="ECO:0000256" key="11">
    <source>
        <dbReference type="ARBA" id="ARBA00046393"/>
    </source>
</evidence>
<evidence type="ECO:0000256" key="2">
    <source>
        <dbReference type="ARBA" id="ARBA00008554"/>
    </source>
</evidence>
<evidence type="ECO:0000256" key="8">
    <source>
        <dbReference type="ARBA" id="ARBA00023128"/>
    </source>
</evidence>
<evidence type="ECO:0000313" key="14">
    <source>
        <dbReference type="EMBL" id="GBN52982.1"/>
    </source>
</evidence>
<keyword evidence="7 12" id="KW-0249">Electron transport</keyword>
<dbReference type="AlphaFoldDB" id="A0A4Y2PPF5"/>
<dbReference type="OrthoDB" id="425749at2759"/>
<dbReference type="Gene3D" id="1.10.1090.10">
    <property type="entry name" value="Cytochrome b-c1 complex subunit 7"/>
    <property type="match status" value="1"/>
</dbReference>
<protein>
    <recommendedName>
        <fullName evidence="3 12">Cytochrome b-c1 complex subunit 7</fullName>
    </recommendedName>
</protein>
<comment type="function">
    <text evidence="12">Component of the ubiquinol-cytochrome c oxidoreductase, a multisubunit transmembrane complex that is part of the mitochondrial electron transport chain which drives oxidative phosphorylation.</text>
</comment>
<dbReference type="PANTHER" id="PTHR12022">
    <property type="entry name" value="UBIQUINOL-CYTOCHROME C REDUCTASE COMPLEX 14 KD PROTEIN"/>
    <property type="match status" value="1"/>
</dbReference>
<dbReference type="PANTHER" id="PTHR12022:SF0">
    <property type="entry name" value="CYTOCHROME B-C1 COMPLEX SUBUNIT 7"/>
    <property type="match status" value="1"/>
</dbReference>
<proteinExistence type="inferred from homology"/>
<dbReference type="SUPFAM" id="SSF81524">
    <property type="entry name" value="14 kDa protein of cytochrome bc1 complex (Ubiquinol-cytochrome c reductase)"/>
    <property type="match status" value="1"/>
</dbReference>
<dbReference type="InterPro" id="IPR003197">
    <property type="entry name" value="QCR7"/>
</dbReference>
<dbReference type="InterPro" id="IPR036544">
    <property type="entry name" value="QCR7_sf"/>
</dbReference>
<reference evidence="14 15" key="1">
    <citation type="journal article" date="2019" name="Sci. Rep.">
        <title>Orb-weaving spider Araneus ventricosus genome elucidates the spidroin gene catalogue.</title>
        <authorList>
            <person name="Kono N."/>
            <person name="Nakamura H."/>
            <person name="Ohtoshi R."/>
            <person name="Moran D.A.P."/>
            <person name="Shinohara A."/>
            <person name="Yoshida Y."/>
            <person name="Fujiwara M."/>
            <person name="Mori M."/>
            <person name="Tomita M."/>
            <person name="Arakawa K."/>
        </authorList>
    </citation>
    <scope>NUCLEOTIDE SEQUENCE [LARGE SCALE GENOMIC DNA]</scope>
</reference>
<evidence type="ECO:0000256" key="9">
    <source>
        <dbReference type="ARBA" id="ARBA00023136"/>
    </source>
</evidence>
<dbReference type="GO" id="GO:0005743">
    <property type="term" value="C:mitochondrial inner membrane"/>
    <property type="evidence" value="ECO:0007669"/>
    <property type="project" value="UniProtKB-SubCell"/>
</dbReference>
<evidence type="ECO:0000256" key="1">
    <source>
        <dbReference type="ARBA" id="ARBA00004443"/>
    </source>
</evidence>